<dbReference type="EMBL" id="CP089984">
    <property type="protein sequence ID" value="WXB16341.1"/>
    <property type="molecule type" value="Genomic_DNA"/>
</dbReference>
<feature type="region of interest" description="Disordered" evidence="1">
    <location>
        <begin position="88"/>
        <end position="113"/>
    </location>
</feature>
<sequence>MGVLRRSTVGVVTTLLALSSAVGVVHCIGDGPGALPRLDGGGPGPGVDGGSPDGGQPGDDSGAWTSLKSIPGLVLWLRADQDVKPGTVGDPVEHWLDQSGAGNDFKQPTVNNRPKYVTFGDGGNERGIEFDGTKQYLINETVLGLKEGAARTFLAVAKQANASARAPLITQADPGESGYFLYALEANSIPSNKYSVDFLGTGYIFDKATSTERFALHEMLTSDIRKGDVKSTRLEYRFNGVQQALVKIEPANKDGADFTPLPTETRLAAFQVNKGGASEATYYGGWVIAEVAVFNRRLTGPDLANAENDLKTRHGL</sequence>
<proteinExistence type="predicted"/>
<gene>
    <name evidence="2" type="ORF">LZC94_03475</name>
</gene>
<organism evidence="2 3">
    <name type="scientific">Pendulispora albinea</name>
    <dbReference type="NCBI Taxonomy" id="2741071"/>
    <lineage>
        <taxon>Bacteria</taxon>
        <taxon>Pseudomonadati</taxon>
        <taxon>Myxococcota</taxon>
        <taxon>Myxococcia</taxon>
        <taxon>Myxococcales</taxon>
        <taxon>Sorangiineae</taxon>
        <taxon>Pendulisporaceae</taxon>
        <taxon>Pendulispora</taxon>
    </lineage>
</organism>
<evidence type="ECO:0000313" key="2">
    <source>
        <dbReference type="EMBL" id="WXB16341.1"/>
    </source>
</evidence>
<feature type="compositionally biased region" description="Gly residues" evidence="1">
    <location>
        <begin position="39"/>
        <end position="57"/>
    </location>
</feature>
<evidence type="ECO:0000256" key="1">
    <source>
        <dbReference type="SAM" id="MobiDB-lite"/>
    </source>
</evidence>
<dbReference type="Proteomes" id="UP001370348">
    <property type="component" value="Chromosome"/>
</dbReference>
<name>A0ABZ2LZG6_9BACT</name>
<protein>
    <submittedName>
        <fullName evidence="2">Uncharacterized protein</fullName>
    </submittedName>
</protein>
<feature type="region of interest" description="Disordered" evidence="1">
    <location>
        <begin position="36"/>
        <end position="63"/>
    </location>
</feature>
<accession>A0ABZ2LZG6</accession>
<keyword evidence="3" id="KW-1185">Reference proteome</keyword>
<evidence type="ECO:0000313" key="3">
    <source>
        <dbReference type="Proteomes" id="UP001370348"/>
    </source>
</evidence>
<dbReference type="RefSeq" id="WP_394825966.1">
    <property type="nucleotide sequence ID" value="NZ_CP089984.1"/>
</dbReference>
<reference evidence="2 3" key="1">
    <citation type="submission" date="2021-12" db="EMBL/GenBank/DDBJ databases">
        <title>Discovery of the Pendulisporaceae a myxobacterial family with distinct sporulation behavior and unique specialized metabolism.</title>
        <authorList>
            <person name="Garcia R."/>
            <person name="Popoff A."/>
            <person name="Bader C.D."/>
            <person name="Loehr J."/>
            <person name="Walesch S."/>
            <person name="Walt C."/>
            <person name="Boldt J."/>
            <person name="Bunk B."/>
            <person name="Haeckl F.J.F.P.J."/>
            <person name="Gunesch A.P."/>
            <person name="Birkelbach J."/>
            <person name="Nuebel U."/>
            <person name="Pietschmann T."/>
            <person name="Bach T."/>
            <person name="Mueller R."/>
        </authorList>
    </citation>
    <scope>NUCLEOTIDE SEQUENCE [LARGE SCALE GENOMIC DNA]</scope>
    <source>
        <strain evidence="2 3">MSr11954</strain>
    </source>
</reference>